<feature type="domain" description="Zn(2)-C6 fungal-type" evidence="6">
    <location>
        <begin position="42"/>
        <end position="73"/>
    </location>
</feature>
<keyword evidence="1" id="KW-0479">Metal-binding</keyword>
<dbReference type="SUPFAM" id="SSF57701">
    <property type="entry name" value="Zn2/Cys6 DNA-binding domain"/>
    <property type="match status" value="1"/>
</dbReference>
<dbReference type="EMBL" id="JASNWA010000011">
    <property type="protein sequence ID" value="KAK3166770.1"/>
    <property type="molecule type" value="Genomic_DNA"/>
</dbReference>
<evidence type="ECO:0000313" key="8">
    <source>
        <dbReference type="Proteomes" id="UP001276659"/>
    </source>
</evidence>
<reference evidence="7" key="1">
    <citation type="submission" date="2022-11" db="EMBL/GenBank/DDBJ databases">
        <title>Chromosomal genome sequence assembly and mating type (MAT) locus characterization of the leprose asexual lichenized fungus Lepraria neglecta (Nyl.) Erichsen.</title>
        <authorList>
            <person name="Allen J.L."/>
            <person name="Pfeffer B."/>
        </authorList>
    </citation>
    <scope>NUCLEOTIDE SEQUENCE</scope>
    <source>
        <strain evidence="7">Allen 5258</strain>
    </source>
</reference>
<dbReference type="GO" id="GO:0008270">
    <property type="term" value="F:zinc ion binding"/>
    <property type="evidence" value="ECO:0007669"/>
    <property type="project" value="InterPro"/>
</dbReference>
<dbReference type="SMART" id="SM00066">
    <property type="entry name" value="GAL4"/>
    <property type="match status" value="1"/>
</dbReference>
<evidence type="ECO:0000256" key="4">
    <source>
        <dbReference type="ARBA" id="ARBA00023242"/>
    </source>
</evidence>
<comment type="caution">
    <text evidence="7">The sequence shown here is derived from an EMBL/GenBank/DDBJ whole genome shotgun (WGS) entry which is preliminary data.</text>
</comment>
<organism evidence="7 8">
    <name type="scientific">Lepraria neglecta</name>
    <dbReference type="NCBI Taxonomy" id="209136"/>
    <lineage>
        <taxon>Eukaryota</taxon>
        <taxon>Fungi</taxon>
        <taxon>Dikarya</taxon>
        <taxon>Ascomycota</taxon>
        <taxon>Pezizomycotina</taxon>
        <taxon>Lecanoromycetes</taxon>
        <taxon>OSLEUM clade</taxon>
        <taxon>Lecanoromycetidae</taxon>
        <taxon>Lecanorales</taxon>
        <taxon>Lecanorineae</taxon>
        <taxon>Stereocaulaceae</taxon>
        <taxon>Lepraria</taxon>
    </lineage>
</organism>
<feature type="region of interest" description="Disordered" evidence="5">
    <location>
        <begin position="113"/>
        <end position="172"/>
    </location>
</feature>
<dbReference type="InterPro" id="IPR007219">
    <property type="entry name" value="XnlR_reg_dom"/>
</dbReference>
<dbReference type="AlphaFoldDB" id="A0AAD9YWA4"/>
<dbReference type="Pfam" id="PF00172">
    <property type="entry name" value="Zn_clus"/>
    <property type="match status" value="1"/>
</dbReference>
<evidence type="ECO:0000259" key="6">
    <source>
        <dbReference type="PROSITE" id="PS00463"/>
    </source>
</evidence>
<dbReference type="CDD" id="cd00067">
    <property type="entry name" value="GAL4"/>
    <property type="match status" value="1"/>
</dbReference>
<evidence type="ECO:0000256" key="3">
    <source>
        <dbReference type="ARBA" id="ARBA00023163"/>
    </source>
</evidence>
<evidence type="ECO:0000256" key="2">
    <source>
        <dbReference type="ARBA" id="ARBA00023015"/>
    </source>
</evidence>
<keyword evidence="3" id="KW-0804">Transcription</keyword>
<dbReference type="CDD" id="cd12148">
    <property type="entry name" value="fungal_TF_MHR"/>
    <property type="match status" value="1"/>
</dbReference>
<keyword evidence="8" id="KW-1185">Reference proteome</keyword>
<dbReference type="GO" id="GO:0003677">
    <property type="term" value="F:DNA binding"/>
    <property type="evidence" value="ECO:0007669"/>
    <property type="project" value="InterPro"/>
</dbReference>
<dbReference type="SMART" id="SM00906">
    <property type="entry name" value="Fungal_trans"/>
    <property type="match status" value="1"/>
</dbReference>
<evidence type="ECO:0000256" key="5">
    <source>
        <dbReference type="SAM" id="MobiDB-lite"/>
    </source>
</evidence>
<protein>
    <recommendedName>
        <fullName evidence="6">Zn(2)-C6 fungal-type domain-containing protein</fullName>
    </recommendedName>
</protein>
<evidence type="ECO:0000313" key="7">
    <source>
        <dbReference type="EMBL" id="KAK3166770.1"/>
    </source>
</evidence>
<gene>
    <name evidence="7" type="ORF">OEA41_009895</name>
</gene>
<feature type="compositionally biased region" description="Polar residues" evidence="5">
    <location>
        <begin position="159"/>
        <end position="172"/>
    </location>
</feature>
<dbReference type="Gene3D" id="4.10.240.10">
    <property type="entry name" value="Zn(2)-C6 fungal-type DNA-binding domain"/>
    <property type="match status" value="1"/>
</dbReference>
<keyword evidence="2" id="KW-0805">Transcription regulation</keyword>
<dbReference type="PROSITE" id="PS00463">
    <property type="entry name" value="ZN2_CY6_FUNGAL_1"/>
    <property type="match status" value="1"/>
</dbReference>
<dbReference type="PANTHER" id="PTHR47840">
    <property type="entry name" value="ZN(II)2CYS6 TRANSCRIPTION FACTOR (EUROFUNG)-RELATED"/>
    <property type="match status" value="1"/>
</dbReference>
<feature type="compositionally biased region" description="Basic and acidic residues" evidence="5">
    <location>
        <begin position="120"/>
        <end position="137"/>
    </location>
</feature>
<keyword evidence="4" id="KW-0539">Nucleus</keyword>
<dbReference type="PANTHER" id="PTHR47840:SF1">
    <property type="entry name" value="ZN(II)2CYS6 TRANSCRIPTION FACTOR (EUROFUNG)"/>
    <property type="match status" value="1"/>
</dbReference>
<dbReference type="InterPro" id="IPR001138">
    <property type="entry name" value="Zn2Cys6_DnaBD"/>
</dbReference>
<sequence length="783" mass="87057">MTSEHYTDYTDIHSRRPAMIDALDEEQEISAKRRKVRKGTQSCWECKRRKIRCIFASSEDVTCIGCQSRRAPCVSQEMPEDLSPAKTGNRHLGERIARVEDFIKDFLASKDVGATSQMEGEPRQDRRSNSDALKARSNDSAPSSIRAPLTPAESPGESAPNSSLLIPDSQGVSGQVETKTALHHLFAAFPAEEDAKILLRESSRPSLYTDAINTQPHSKLTHEMLAAPCSIAELPGPNTHPVILAKRMLIFAITLQSPCREKFLGLSEPQSVLMRRLMTAATTWVTTKEEMHGTVESLICIILEGVFEINCGNLRRAWVVYRRAMTVAQLMGLHRSPMPLLKRIDPELDAKPEFMWFRIVYMDRYLSLLLGLPQGTSDKSMGAMSVLRHEPPLGKFERLLTVIASRILERNESAFATSEITTTQSIDSELLRVSKSMPASFWRPANFHNLTPGSPDTLLETVRLAAQVYYYGLLIQLHLPYIMRIGDNTEHEYSKITCFNASREIITRFIAHRSFNPMSSCSRPVDFFALLAAMTLLLAHLDAHHHREGTNFLAHQRLSDRAMLDQALERMDVISNFNKDVITEKSAILIRRLLGIEADAAEGSSYTTTSVRGDDDVQEGKKEGEELRLHIPYFGVIKIARQAVARECGISAASDFPGRVPTREPLAASNDAFASLHHASPTDEQPLSHLYGIAQGSTFSGDLPASERPNAQLQAPGYEQSMLQYPSSSHDNIALQPHVGLPPIAAGVDDWAFQGVDMAFFDSLMRGTSCVDAAGSEQQWIED</sequence>
<name>A0AAD9YWA4_9LECA</name>
<dbReference type="GO" id="GO:0006351">
    <property type="term" value="P:DNA-templated transcription"/>
    <property type="evidence" value="ECO:0007669"/>
    <property type="project" value="InterPro"/>
</dbReference>
<dbReference type="Pfam" id="PF04082">
    <property type="entry name" value="Fungal_trans"/>
    <property type="match status" value="1"/>
</dbReference>
<proteinExistence type="predicted"/>
<evidence type="ECO:0000256" key="1">
    <source>
        <dbReference type="ARBA" id="ARBA00022723"/>
    </source>
</evidence>
<dbReference type="Proteomes" id="UP001276659">
    <property type="component" value="Unassembled WGS sequence"/>
</dbReference>
<dbReference type="InterPro" id="IPR036864">
    <property type="entry name" value="Zn2-C6_fun-type_DNA-bd_sf"/>
</dbReference>
<dbReference type="GO" id="GO:0000981">
    <property type="term" value="F:DNA-binding transcription factor activity, RNA polymerase II-specific"/>
    <property type="evidence" value="ECO:0007669"/>
    <property type="project" value="InterPro"/>
</dbReference>
<accession>A0AAD9YWA4</accession>